<evidence type="ECO:0000313" key="7">
    <source>
        <dbReference type="Proteomes" id="UP001634394"/>
    </source>
</evidence>
<keyword evidence="3" id="KW-0969">Cilium</keyword>
<evidence type="ECO:0000256" key="4">
    <source>
        <dbReference type="SAM" id="Coils"/>
    </source>
</evidence>
<organism evidence="6 7">
    <name type="scientific">Sinanodonta woodiana</name>
    <name type="common">Chinese pond mussel</name>
    <name type="synonym">Anodonta woodiana</name>
    <dbReference type="NCBI Taxonomy" id="1069815"/>
    <lineage>
        <taxon>Eukaryota</taxon>
        <taxon>Metazoa</taxon>
        <taxon>Spiralia</taxon>
        <taxon>Lophotrochozoa</taxon>
        <taxon>Mollusca</taxon>
        <taxon>Bivalvia</taxon>
        <taxon>Autobranchia</taxon>
        <taxon>Heteroconchia</taxon>
        <taxon>Palaeoheterodonta</taxon>
        <taxon>Unionida</taxon>
        <taxon>Unionoidea</taxon>
        <taxon>Unionidae</taxon>
        <taxon>Unioninae</taxon>
        <taxon>Sinanodonta</taxon>
    </lineage>
</organism>
<dbReference type="InterPro" id="IPR000435">
    <property type="entry name" value="Tektins"/>
</dbReference>
<gene>
    <name evidence="5" type="ORF">ACJMK2_035149</name>
    <name evidence="6" type="ORF">ACJMK2_035238</name>
</gene>
<keyword evidence="3" id="KW-0282">Flagellum</keyword>
<evidence type="ECO:0000256" key="2">
    <source>
        <dbReference type="ARBA" id="ARBA00022490"/>
    </source>
</evidence>
<dbReference type="PANTHER" id="PTHR19960">
    <property type="entry name" value="TEKTIN"/>
    <property type="match status" value="1"/>
</dbReference>
<feature type="coiled-coil region" evidence="4">
    <location>
        <begin position="175"/>
        <end position="205"/>
    </location>
</feature>
<comment type="subcellular location">
    <subcellularLocation>
        <location evidence="3">Cytoplasm</location>
        <location evidence="3">Cytoskeleton</location>
        <location evidence="3">Cilium axoneme</location>
    </subcellularLocation>
</comment>
<evidence type="ECO:0000313" key="5">
    <source>
        <dbReference type="EMBL" id="KAL3877443.1"/>
    </source>
</evidence>
<sequence>MEFLGHTQTATYMTGPRLGGSNNQTFLPSIGTMGSPYKSYDTYPAPSPLRRSLTTLPWRPGTYYQTARISPSSALVRSMPEPFSPKNQLSELDSIKVPPVFAAARNALYTRYTPNDWMSSNQSNYLASDRVRTTAERLRLDTVRLCRETDDKTRRTQSDVGKKLGERLGDIQFWKTEINNETDNMIAEINALQEAKRILEKALQETENPLHIAQECLYHREKRQGIDLVHDNPERELIKEVDIIKRCQERMRNTIDKANAQLGLNRAAQHELERDSGDKFTAQTLDETCHGLRNASRGIAYHNGVDRVDNTVSVPETWAKFSNDNIQRSQSERAASKHMRNEIESVLNSCANEMWQEWNAVNVNLTQRIQESTDARNRLQTHLSKVLQEIFDMEKNIEFLKKAIQDKEAPMQVAQTRLDTRIRRPNVELCRDPVQHRLVEEVYEITDTIENLQAKLRQAENSLQELLRTKAALEQDLSIKNNSLFIDREKCMGMRKTFPMSPRIVSL</sequence>
<dbReference type="InterPro" id="IPR048256">
    <property type="entry name" value="Tektin-like"/>
</dbReference>
<evidence type="ECO:0000256" key="1">
    <source>
        <dbReference type="ARBA" id="ARBA00007209"/>
    </source>
</evidence>
<dbReference type="PANTHER" id="PTHR19960:SF11">
    <property type="entry name" value="TEKTIN"/>
    <property type="match status" value="1"/>
</dbReference>
<dbReference type="EMBL" id="JBJQND010000005">
    <property type="protein sequence ID" value="KAL3877443.1"/>
    <property type="molecule type" value="Genomic_DNA"/>
</dbReference>
<evidence type="ECO:0000313" key="6">
    <source>
        <dbReference type="EMBL" id="KAL3877541.1"/>
    </source>
</evidence>
<dbReference type="GO" id="GO:0060271">
    <property type="term" value="P:cilium assembly"/>
    <property type="evidence" value="ECO:0007669"/>
    <property type="project" value="UniProtKB-UniRule"/>
</dbReference>
<name>A0ABD3WW08_SINWO</name>
<evidence type="ECO:0000256" key="3">
    <source>
        <dbReference type="RuleBase" id="RU367040"/>
    </source>
</evidence>
<dbReference type="Proteomes" id="UP001634394">
    <property type="component" value="Unassembled WGS sequence"/>
</dbReference>
<accession>A0ABD3WW08</accession>
<dbReference type="GO" id="GO:0060294">
    <property type="term" value="P:cilium movement involved in cell motility"/>
    <property type="evidence" value="ECO:0007669"/>
    <property type="project" value="UniProtKB-UniRule"/>
</dbReference>
<feature type="coiled-coil region" evidence="4">
    <location>
        <begin position="442"/>
        <end position="483"/>
    </location>
</feature>
<dbReference type="GO" id="GO:0015630">
    <property type="term" value="C:microtubule cytoskeleton"/>
    <property type="evidence" value="ECO:0007669"/>
    <property type="project" value="UniProtKB-UniRule"/>
</dbReference>
<dbReference type="AlphaFoldDB" id="A0ABD3WW08"/>
<keyword evidence="7" id="KW-1185">Reference proteome</keyword>
<comment type="caution">
    <text evidence="6">The sequence shown here is derived from an EMBL/GenBank/DDBJ whole genome shotgun (WGS) entry which is preliminary data.</text>
</comment>
<keyword evidence="2" id="KW-0963">Cytoplasm</keyword>
<proteinExistence type="inferred from homology"/>
<dbReference type="Pfam" id="PF03148">
    <property type="entry name" value="Tektin"/>
    <property type="match status" value="1"/>
</dbReference>
<keyword evidence="3" id="KW-0966">Cell projection</keyword>
<dbReference type="GO" id="GO:0005930">
    <property type="term" value="C:axoneme"/>
    <property type="evidence" value="ECO:0007669"/>
    <property type="project" value="UniProtKB-SubCell"/>
</dbReference>
<keyword evidence="4" id="KW-0175">Coiled coil</keyword>
<protein>
    <recommendedName>
        <fullName evidence="3">Tektin</fullName>
    </recommendedName>
</protein>
<reference evidence="6 7" key="1">
    <citation type="submission" date="2024-11" db="EMBL/GenBank/DDBJ databases">
        <title>Chromosome-level genome assembly of the freshwater bivalve Anodonta woodiana.</title>
        <authorList>
            <person name="Chen X."/>
        </authorList>
    </citation>
    <scope>NUCLEOTIDE SEQUENCE [LARGE SCALE GENOMIC DNA]</scope>
    <source>
        <strain evidence="6">MN2024</strain>
        <tissue evidence="6">Gills</tissue>
    </source>
</reference>
<dbReference type="EMBL" id="JBJQND010000005">
    <property type="protein sequence ID" value="KAL3877541.1"/>
    <property type="molecule type" value="Genomic_DNA"/>
</dbReference>
<dbReference type="PRINTS" id="PR00511">
    <property type="entry name" value="TEKTIN"/>
</dbReference>
<comment type="similarity">
    <text evidence="1 3">Belongs to the tektin family.</text>
</comment>